<dbReference type="GO" id="GO:2000045">
    <property type="term" value="P:regulation of G1/S transition of mitotic cell cycle"/>
    <property type="evidence" value="ECO:0007669"/>
    <property type="project" value="TreeGrafter"/>
</dbReference>
<dbReference type="AlphaFoldDB" id="A0AAD8YDM6"/>
<dbReference type="InterPro" id="IPR036252">
    <property type="entry name" value="Proteasome_activ_sf"/>
</dbReference>
<name>A0AAD8YDM6_9STRA</name>
<dbReference type="PANTHER" id="PTHR10660:SF2">
    <property type="entry name" value="LD45860P"/>
    <property type="match status" value="1"/>
</dbReference>
<evidence type="ECO:0000313" key="5">
    <source>
        <dbReference type="EMBL" id="KAK1744564.1"/>
    </source>
</evidence>
<comment type="similarity">
    <text evidence="1">Belongs to the PA28 family.</text>
</comment>
<keyword evidence="2 5" id="KW-0647">Proteasome</keyword>
<gene>
    <name evidence="5" type="ORF">QTG54_005097</name>
</gene>
<dbReference type="GO" id="GO:0005654">
    <property type="term" value="C:nucleoplasm"/>
    <property type="evidence" value="ECO:0007669"/>
    <property type="project" value="TreeGrafter"/>
</dbReference>
<feature type="domain" description="Proteasome activator PA28 C-terminal" evidence="4">
    <location>
        <begin position="58"/>
        <end position="142"/>
    </location>
</feature>
<dbReference type="SUPFAM" id="SSF47216">
    <property type="entry name" value="Proteasome activator"/>
    <property type="match status" value="1"/>
</dbReference>
<feature type="compositionally biased region" description="Low complexity" evidence="3">
    <location>
        <begin position="168"/>
        <end position="185"/>
    </location>
</feature>
<protein>
    <submittedName>
        <fullName evidence="5">Proteasome activator complex subunit 2</fullName>
    </submittedName>
</protein>
<dbReference type="PANTHER" id="PTHR10660">
    <property type="entry name" value="PROTEASOME REGULATOR PA28"/>
    <property type="match status" value="1"/>
</dbReference>
<accession>A0AAD8YDM6</accession>
<dbReference type="InterPro" id="IPR003186">
    <property type="entry name" value="PA28_C"/>
</dbReference>
<evidence type="ECO:0000256" key="1">
    <source>
        <dbReference type="ARBA" id="ARBA00005883"/>
    </source>
</evidence>
<dbReference type="Gene3D" id="1.20.120.180">
    <property type="entry name" value="Proteasome activator pa28, C-terminal domain"/>
    <property type="match status" value="1"/>
</dbReference>
<keyword evidence="6" id="KW-1185">Reference proteome</keyword>
<dbReference type="EMBL" id="JATAAI010000007">
    <property type="protein sequence ID" value="KAK1744564.1"/>
    <property type="molecule type" value="Genomic_DNA"/>
</dbReference>
<dbReference type="GO" id="GO:0061133">
    <property type="term" value="F:endopeptidase activator activity"/>
    <property type="evidence" value="ECO:0007669"/>
    <property type="project" value="TreeGrafter"/>
</dbReference>
<evidence type="ECO:0000256" key="2">
    <source>
        <dbReference type="ARBA" id="ARBA00022942"/>
    </source>
</evidence>
<feature type="compositionally biased region" description="Low complexity" evidence="3">
    <location>
        <begin position="147"/>
        <end position="159"/>
    </location>
</feature>
<sequence length="252" mass="26885">MSIAALRTESTTAAKSILSSGVDTLTTLSGALSTAAPYADISSAESAFVAAIGADVEKSNDVVDGLYTIVRDALVMAIGNIRVLEKFIGLRVPQMEDGNNFGVTIQMMMAKLLKDKREQLEKSLSDTSKYYSSRADAIDKFNHLSNTSKVETTSESSGKSTGGKDGDSNTSSSNTSSETKTSTGSDKIDAHRVKSLAALDAQMYCDLKFALEGMVDDYLIILDNFEKNMDKLEHPRGKAYGGYGSGGSSMVY</sequence>
<dbReference type="Proteomes" id="UP001224775">
    <property type="component" value="Unassembled WGS sequence"/>
</dbReference>
<evidence type="ECO:0000256" key="3">
    <source>
        <dbReference type="SAM" id="MobiDB-lite"/>
    </source>
</evidence>
<reference evidence="5" key="1">
    <citation type="submission" date="2023-06" db="EMBL/GenBank/DDBJ databases">
        <title>Survivors Of The Sea: Transcriptome response of Skeletonema marinoi to long-term dormancy.</title>
        <authorList>
            <person name="Pinder M.I.M."/>
            <person name="Kourtchenko O."/>
            <person name="Robertson E.K."/>
            <person name="Larsson T."/>
            <person name="Maumus F."/>
            <person name="Osuna-Cruz C.M."/>
            <person name="Vancaester E."/>
            <person name="Stenow R."/>
            <person name="Vandepoele K."/>
            <person name="Ploug H."/>
            <person name="Bruchert V."/>
            <person name="Godhe A."/>
            <person name="Topel M."/>
        </authorList>
    </citation>
    <scope>NUCLEOTIDE SEQUENCE</scope>
    <source>
        <strain evidence="5">R05AC</strain>
    </source>
</reference>
<dbReference type="InterPro" id="IPR009077">
    <property type="entry name" value="Proteasome_activ_PA28"/>
</dbReference>
<dbReference type="Pfam" id="PF02252">
    <property type="entry name" value="PA28_C"/>
    <property type="match status" value="1"/>
</dbReference>
<organism evidence="5 6">
    <name type="scientific">Skeletonema marinoi</name>
    <dbReference type="NCBI Taxonomy" id="267567"/>
    <lineage>
        <taxon>Eukaryota</taxon>
        <taxon>Sar</taxon>
        <taxon>Stramenopiles</taxon>
        <taxon>Ochrophyta</taxon>
        <taxon>Bacillariophyta</taxon>
        <taxon>Coscinodiscophyceae</taxon>
        <taxon>Thalassiosirophycidae</taxon>
        <taxon>Thalassiosirales</taxon>
        <taxon>Skeletonemataceae</taxon>
        <taxon>Skeletonema</taxon>
        <taxon>Skeletonema marinoi-dohrnii complex</taxon>
    </lineage>
</organism>
<proteinExistence type="inferred from homology"/>
<dbReference type="GO" id="GO:0061136">
    <property type="term" value="P:regulation of proteasomal protein catabolic process"/>
    <property type="evidence" value="ECO:0007669"/>
    <property type="project" value="TreeGrafter"/>
</dbReference>
<dbReference type="InterPro" id="IPR036997">
    <property type="entry name" value="PA28_C_sf"/>
</dbReference>
<dbReference type="GO" id="GO:0005737">
    <property type="term" value="C:cytoplasm"/>
    <property type="evidence" value="ECO:0007669"/>
    <property type="project" value="TreeGrafter"/>
</dbReference>
<dbReference type="GO" id="GO:0008537">
    <property type="term" value="C:proteasome activator complex"/>
    <property type="evidence" value="ECO:0007669"/>
    <property type="project" value="InterPro"/>
</dbReference>
<evidence type="ECO:0000313" key="6">
    <source>
        <dbReference type="Proteomes" id="UP001224775"/>
    </source>
</evidence>
<comment type="caution">
    <text evidence="5">The sequence shown here is derived from an EMBL/GenBank/DDBJ whole genome shotgun (WGS) entry which is preliminary data.</text>
</comment>
<evidence type="ECO:0000259" key="4">
    <source>
        <dbReference type="Pfam" id="PF02252"/>
    </source>
</evidence>
<feature type="region of interest" description="Disordered" evidence="3">
    <location>
        <begin position="147"/>
        <end position="186"/>
    </location>
</feature>